<evidence type="ECO:0000313" key="6">
    <source>
        <dbReference type="Proteomes" id="UP001526147"/>
    </source>
</evidence>
<gene>
    <name evidence="5" type="ORF">OIH86_01630</name>
</gene>
<keyword evidence="6" id="KW-1185">Reference proteome</keyword>
<comment type="caution">
    <text evidence="5">The sequence shown here is derived from an EMBL/GenBank/DDBJ whole genome shotgun (WGS) entry which is preliminary data.</text>
</comment>
<dbReference type="GO" id="GO:0016757">
    <property type="term" value="F:glycosyltransferase activity"/>
    <property type="evidence" value="ECO:0007669"/>
    <property type="project" value="UniProtKB-KW"/>
</dbReference>
<name>A0ABT3DBB7_9BACI</name>
<protein>
    <submittedName>
        <fullName evidence="5">Glycosyltransferase</fullName>
        <ecNumber evidence="5">2.4.-.-</ecNumber>
    </submittedName>
</protein>
<dbReference type="Pfam" id="PF03033">
    <property type="entry name" value="Glyco_transf_28"/>
    <property type="match status" value="1"/>
</dbReference>
<keyword evidence="3" id="KW-0472">Membrane</keyword>
<keyword evidence="1 5" id="KW-0328">Glycosyltransferase</keyword>
<evidence type="ECO:0000256" key="3">
    <source>
        <dbReference type="ARBA" id="ARBA00023136"/>
    </source>
</evidence>
<dbReference type="PANTHER" id="PTHR21015">
    <property type="entry name" value="UDP-N-ACETYLGLUCOSAMINE--N-ACETYLMURAMYL-(PENTAPEPTIDE) PYROPHOSPHORYL-UNDECAPRENOL N-ACETYLGLUCOSAMINE TRANSFERASE 1"/>
    <property type="match status" value="1"/>
</dbReference>
<keyword evidence="2 5" id="KW-0808">Transferase</keyword>
<evidence type="ECO:0000259" key="4">
    <source>
        <dbReference type="Pfam" id="PF03033"/>
    </source>
</evidence>
<proteinExistence type="predicted"/>
<evidence type="ECO:0000313" key="5">
    <source>
        <dbReference type="EMBL" id="MCV9884350.1"/>
    </source>
</evidence>
<evidence type="ECO:0000256" key="1">
    <source>
        <dbReference type="ARBA" id="ARBA00022676"/>
    </source>
</evidence>
<reference evidence="5 6" key="1">
    <citation type="submission" date="2022-10" db="EMBL/GenBank/DDBJ databases">
        <title>Draft genome assembly of moderately radiation resistant bacterium Metabacillus halosaccharovorans.</title>
        <authorList>
            <person name="Pal S."/>
            <person name="Gopinathan A."/>
        </authorList>
    </citation>
    <scope>NUCLEOTIDE SEQUENCE [LARGE SCALE GENOMIC DNA]</scope>
    <source>
        <strain evidence="5 6">VITHBRA001</strain>
    </source>
</reference>
<dbReference type="RefSeq" id="WP_264141359.1">
    <property type="nucleotide sequence ID" value="NZ_JAOYEY010000017.1"/>
</dbReference>
<sequence>MFSKAGFVSVPVILAAKSLRIPIYIHESDMTPGLVNKISQTLSTKIFTSFEKTKKFLPEYKTTVIGSPIRKEIINGSA</sequence>
<dbReference type="PANTHER" id="PTHR21015:SF27">
    <property type="entry name" value="UDP-N-ACETYLGLUCOSAMINE--N-ACETYLMURAMYL-(PENTAPEPTIDE) PYROPHOSPHORYL-UNDECAPRENOL N-ACETYLGLUCOSAMINE TRANSFERASE"/>
    <property type="match status" value="1"/>
</dbReference>
<dbReference type="Proteomes" id="UP001526147">
    <property type="component" value="Unassembled WGS sequence"/>
</dbReference>
<feature type="domain" description="Glycosyltransferase family 28 N-terminal" evidence="4">
    <location>
        <begin position="2"/>
        <end position="47"/>
    </location>
</feature>
<organism evidence="5 6">
    <name type="scientific">Metabacillus halosaccharovorans</name>
    <dbReference type="NCBI Taxonomy" id="930124"/>
    <lineage>
        <taxon>Bacteria</taxon>
        <taxon>Bacillati</taxon>
        <taxon>Bacillota</taxon>
        <taxon>Bacilli</taxon>
        <taxon>Bacillales</taxon>
        <taxon>Bacillaceae</taxon>
        <taxon>Metabacillus</taxon>
    </lineage>
</organism>
<dbReference type="InterPro" id="IPR004276">
    <property type="entry name" value="GlycoTrans_28_N"/>
</dbReference>
<accession>A0ABT3DBB7</accession>
<dbReference type="EC" id="2.4.-.-" evidence="5"/>
<dbReference type="EMBL" id="JAOYEY010000017">
    <property type="protein sequence ID" value="MCV9884350.1"/>
    <property type="molecule type" value="Genomic_DNA"/>
</dbReference>
<dbReference type="SUPFAM" id="SSF53756">
    <property type="entry name" value="UDP-Glycosyltransferase/glycogen phosphorylase"/>
    <property type="match status" value="1"/>
</dbReference>
<dbReference type="Gene3D" id="3.40.50.2000">
    <property type="entry name" value="Glycogen Phosphorylase B"/>
    <property type="match status" value="1"/>
</dbReference>
<evidence type="ECO:0000256" key="2">
    <source>
        <dbReference type="ARBA" id="ARBA00022679"/>
    </source>
</evidence>